<reference evidence="3 4" key="1">
    <citation type="submission" date="2016-06" db="EMBL/GenBank/DDBJ databases">
        <title>Complete genome sequences of Bordetella bronchialis and Bordetella flabilis.</title>
        <authorList>
            <person name="LiPuma J.J."/>
            <person name="Spilker T."/>
        </authorList>
    </citation>
    <scope>NUCLEOTIDE SEQUENCE [LARGE SCALE GENOMIC DNA]</scope>
    <source>
        <strain evidence="3 4">AU10664</strain>
    </source>
</reference>
<dbReference type="STRING" id="463014.BAU07_14495"/>
<dbReference type="OrthoDB" id="9777193at2"/>
<dbReference type="AlphaFoldDB" id="A0A193GDN0"/>
<protein>
    <submittedName>
        <fullName evidence="3">3-oxoadipate CoA-transferase</fullName>
    </submittedName>
</protein>
<evidence type="ECO:0000256" key="2">
    <source>
        <dbReference type="ARBA" id="ARBA00022679"/>
    </source>
</evidence>
<dbReference type="InterPro" id="IPR012792">
    <property type="entry name" value="3-oxoacid_CoA-transf_A"/>
</dbReference>
<dbReference type="EMBL" id="CP016172">
    <property type="protein sequence ID" value="ANN78142.1"/>
    <property type="molecule type" value="Genomic_DNA"/>
</dbReference>
<dbReference type="SUPFAM" id="SSF100950">
    <property type="entry name" value="NagB/RpiA/CoA transferase-like"/>
    <property type="match status" value="1"/>
</dbReference>
<dbReference type="PANTHER" id="PTHR13707">
    <property type="entry name" value="KETOACID-COENZYME A TRANSFERASE"/>
    <property type="match status" value="1"/>
</dbReference>
<dbReference type="PROSITE" id="PS01273">
    <property type="entry name" value="COA_TRANSF_1"/>
    <property type="match status" value="1"/>
</dbReference>
<gene>
    <name evidence="3" type="ORF">BAU07_14495</name>
</gene>
<sequence length="226" mass="23971">MIDKRVKCIADAVAGVRDGDVLLVGGFGTSGRPAALLAGVLELGVRDLTIVANNATIGADIVGDLMRAGRIRKMVCSFPRGLQGRTIFDELYAAGKIELELVPQGTLAERIRAGAAGIGGFFTRTAAGTRLAEGKETRIIDGQAYVLEAPLRGDVALIKGLRGDRWGNLVYHRGARINNPVMAGAARLAIAQVSEIVELGALDPEHIVTPGNFIDRLVEVPHEERT</sequence>
<keyword evidence="4" id="KW-1185">Reference proteome</keyword>
<dbReference type="Gene3D" id="3.40.1080.10">
    <property type="entry name" value="Glutaconate Coenzyme A-transferase"/>
    <property type="match status" value="1"/>
</dbReference>
<dbReference type="InterPro" id="IPR004163">
    <property type="entry name" value="CoA_transf_BS"/>
</dbReference>
<dbReference type="NCBIfam" id="TIGR02429">
    <property type="entry name" value="pcaI_scoA_fam"/>
    <property type="match status" value="1"/>
</dbReference>
<dbReference type="PANTHER" id="PTHR13707:SF60">
    <property type="entry name" value="ACETATE COA-TRANSFERASE SUBUNIT ALPHA"/>
    <property type="match status" value="1"/>
</dbReference>
<dbReference type="KEGG" id="bfz:BAU07_14495"/>
<evidence type="ECO:0000313" key="4">
    <source>
        <dbReference type="Proteomes" id="UP000091926"/>
    </source>
</evidence>
<accession>A0A193GDN0</accession>
<dbReference type="InterPro" id="IPR037171">
    <property type="entry name" value="NagB/RpiA_transferase-like"/>
</dbReference>
<evidence type="ECO:0000313" key="3">
    <source>
        <dbReference type="EMBL" id="ANN78142.1"/>
    </source>
</evidence>
<dbReference type="Pfam" id="PF01144">
    <property type="entry name" value="CoA_trans"/>
    <property type="match status" value="1"/>
</dbReference>
<name>A0A193GDN0_9BORD</name>
<dbReference type="InterPro" id="IPR004165">
    <property type="entry name" value="CoA_trans_fam_I"/>
</dbReference>
<comment type="similarity">
    <text evidence="1">Belongs to the 3-oxoacid CoA-transferase subunit A family.</text>
</comment>
<organism evidence="3 4">
    <name type="scientific">Bordetella flabilis</name>
    <dbReference type="NCBI Taxonomy" id="463014"/>
    <lineage>
        <taxon>Bacteria</taxon>
        <taxon>Pseudomonadati</taxon>
        <taxon>Pseudomonadota</taxon>
        <taxon>Betaproteobacteria</taxon>
        <taxon>Burkholderiales</taxon>
        <taxon>Alcaligenaceae</taxon>
        <taxon>Bordetella</taxon>
    </lineage>
</organism>
<dbReference type="Proteomes" id="UP000091926">
    <property type="component" value="Chromosome"/>
</dbReference>
<dbReference type="RefSeq" id="WP_066658971.1">
    <property type="nucleotide sequence ID" value="NZ_CBCSCL010000009.1"/>
</dbReference>
<proteinExistence type="inferred from homology"/>
<dbReference type="SMART" id="SM00882">
    <property type="entry name" value="CoA_trans"/>
    <property type="match status" value="1"/>
</dbReference>
<dbReference type="GO" id="GO:0008410">
    <property type="term" value="F:CoA-transferase activity"/>
    <property type="evidence" value="ECO:0007669"/>
    <property type="project" value="InterPro"/>
</dbReference>
<evidence type="ECO:0000256" key="1">
    <source>
        <dbReference type="ARBA" id="ARBA00005612"/>
    </source>
</evidence>
<keyword evidence="2 3" id="KW-0808">Transferase</keyword>